<dbReference type="InterPro" id="IPR008302">
    <property type="entry name" value="NamZ"/>
</dbReference>
<dbReference type="InterPro" id="IPR048503">
    <property type="entry name" value="NamZ_C"/>
</dbReference>
<feature type="domain" description="Peptidoglycan beta-N-acetylmuramidase NamZ C-terminal" evidence="2">
    <location>
        <begin position="255"/>
        <end position="393"/>
    </location>
</feature>
<keyword evidence="4" id="KW-1185">Reference proteome</keyword>
<dbReference type="KEGG" id="copr:Cop2CBH44_28290"/>
<proteinExistence type="predicted"/>
<evidence type="ECO:0000259" key="2">
    <source>
        <dbReference type="Pfam" id="PF20732"/>
    </source>
</evidence>
<dbReference type="AlphaFoldDB" id="A0A7G1HXV3"/>
<dbReference type="EMBL" id="AP023322">
    <property type="protein sequence ID" value="BCI64476.1"/>
    <property type="molecule type" value="Genomic_DNA"/>
</dbReference>
<dbReference type="Pfam" id="PF07075">
    <property type="entry name" value="NamZ_N"/>
    <property type="match status" value="1"/>
</dbReference>
<accession>A0A7G1HXV3</accession>
<dbReference type="PIRSF" id="PIRSF016719">
    <property type="entry name" value="UCP016719"/>
    <property type="match status" value="1"/>
</dbReference>
<organism evidence="3 4">
    <name type="scientific">Coprobacter secundus subsp. similis</name>
    <dbReference type="NCBI Taxonomy" id="2751153"/>
    <lineage>
        <taxon>Bacteria</taxon>
        <taxon>Pseudomonadati</taxon>
        <taxon>Bacteroidota</taxon>
        <taxon>Bacteroidia</taxon>
        <taxon>Bacteroidales</taxon>
        <taxon>Barnesiellaceae</taxon>
        <taxon>Coprobacter</taxon>
    </lineage>
</organism>
<dbReference type="Gene3D" id="3.40.50.12170">
    <property type="entry name" value="Uncharacterised protein PF07075, DUF1343"/>
    <property type="match status" value="1"/>
</dbReference>
<dbReference type="PANTHER" id="PTHR42915">
    <property type="entry name" value="HYPOTHETICAL 460 KDA PROTEIN IN FEUA-SIGW INTERGENIC REGION [PRECURSOR]"/>
    <property type="match status" value="1"/>
</dbReference>
<dbReference type="Gene3D" id="3.90.1150.140">
    <property type="match status" value="1"/>
</dbReference>
<dbReference type="Pfam" id="PF20732">
    <property type="entry name" value="NamZ_C"/>
    <property type="match status" value="1"/>
</dbReference>
<name>A0A7G1HXV3_9BACT</name>
<feature type="domain" description="Peptidoglycan beta-N-acetylmuramidase NamZ N-terminal" evidence="1">
    <location>
        <begin position="52"/>
        <end position="249"/>
    </location>
</feature>
<dbReference type="PANTHER" id="PTHR42915:SF1">
    <property type="entry name" value="PEPTIDOGLYCAN BETA-N-ACETYLMURAMIDASE NAMZ"/>
    <property type="match status" value="1"/>
</dbReference>
<dbReference type="Proteomes" id="UP000594042">
    <property type="component" value="Chromosome"/>
</dbReference>
<reference evidence="4" key="1">
    <citation type="submission" date="2020-07" db="EMBL/GenBank/DDBJ databases">
        <title>Complete genome sequencing of Coprobacter sp. strain 2CBH44.</title>
        <authorList>
            <person name="Sakamoto M."/>
            <person name="Murakami T."/>
            <person name="Mori H."/>
        </authorList>
    </citation>
    <scope>NUCLEOTIDE SEQUENCE [LARGE SCALE GENOMIC DNA]</scope>
    <source>
        <strain evidence="4">2CBH44</strain>
    </source>
</reference>
<evidence type="ECO:0000259" key="1">
    <source>
        <dbReference type="Pfam" id="PF07075"/>
    </source>
</evidence>
<sequence length="397" mass="45383">MFVLYLYFFNRNVMKYIIICLLLSFSFGVTAKIKVGADQQERLVPLLRNKRVGLVVNHTSVLSISKVHLLDTLLNQGIKVQAIFAPEHGFRGEADAGESVKNSRDVKTGVPVISLYGNNKKPTVEQFSNIDILVFDIQDVGARFYTYISTLFYVMQTCSESHKPIIILDRPNPNDYVDGPIMQDGLKSFVGLLPLPVLHGLTVGELAQMIVGERWCGVEGPKMMVIPILGWEHGDKYSLPIKPSPNLPNDVAIAYYPSLCFFEATRFSIGRGTTFPFQVIGYPDKKYGNFCFVPHSLPGFDRNPLQKDQRCYGIDLRQSVPPCGLSLKYLLYFYHKSDLGRKFFSSPSFFDRLMGNSQVRIDIINGEDESFIRNRWHKELLEYREMRKKYLLYPDMR</sequence>
<dbReference type="InterPro" id="IPR048502">
    <property type="entry name" value="NamZ_N"/>
</dbReference>
<evidence type="ECO:0008006" key="5">
    <source>
        <dbReference type="Google" id="ProtNLM"/>
    </source>
</evidence>
<dbReference type="GO" id="GO:0033922">
    <property type="term" value="F:peptidoglycan beta-N-acetylmuramidase activity"/>
    <property type="evidence" value="ECO:0007669"/>
    <property type="project" value="InterPro"/>
</dbReference>
<evidence type="ECO:0000313" key="4">
    <source>
        <dbReference type="Proteomes" id="UP000594042"/>
    </source>
</evidence>
<evidence type="ECO:0000313" key="3">
    <source>
        <dbReference type="EMBL" id="BCI64476.1"/>
    </source>
</evidence>
<protein>
    <recommendedName>
        <fullName evidence="5">DUF1343 domain-containing protein</fullName>
    </recommendedName>
</protein>
<gene>
    <name evidence="3" type="ORF">Cop2CBH44_28290</name>
</gene>